<organism evidence="2 3">
    <name type="scientific">Mortierella alpina</name>
    <name type="common">Oleaginous fungus</name>
    <name type="synonym">Mortierella renispora</name>
    <dbReference type="NCBI Taxonomy" id="64518"/>
    <lineage>
        <taxon>Eukaryota</taxon>
        <taxon>Fungi</taxon>
        <taxon>Fungi incertae sedis</taxon>
        <taxon>Mucoromycota</taxon>
        <taxon>Mortierellomycotina</taxon>
        <taxon>Mortierellomycetes</taxon>
        <taxon>Mortierellales</taxon>
        <taxon>Mortierellaceae</taxon>
        <taxon>Mortierella</taxon>
    </lineage>
</organism>
<feature type="region of interest" description="Disordered" evidence="1">
    <location>
        <begin position="606"/>
        <end position="630"/>
    </location>
</feature>
<feature type="region of interest" description="Disordered" evidence="1">
    <location>
        <begin position="676"/>
        <end position="703"/>
    </location>
</feature>
<dbReference type="Proteomes" id="UP000717515">
    <property type="component" value="Unassembled WGS sequence"/>
</dbReference>
<feature type="compositionally biased region" description="Basic and acidic residues" evidence="1">
    <location>
        <begin position="965"/>
        <end position="983"/>
    </location>
</feature>
<feature type="region of interest" description="Disordered" evidence="1">
    <location>
        <begin position="546"/>
        <end position="565"/>
    </location>
</feature>
<feature type="compositionally biased region" description="Low complexity" evidence="1">
    <location>
        <begin position="162"/>
        <end position="178"/>
    </location>
</feature>
<evidence type="ECO:0000256" key="1">
    <source>
        <dbReference type="SAM" id="MobiDB-lite"/>
    </source>
</evidence>
<feature type="region of interest" description="Disordered" evidence="1">
    <location>
        <begin position="155"/>
        <end position="196"/>
    </location>
</feature>
<feature type="compositionally biased region" description="Acidic residues" evidence="1">
    <location>
        <begin position="230"/>
        <end position="252"/>
    </location>
</feature>
<evidence type="ECO:0000313" key="3">
    <source>
        <dbReference type="Proteomes" id="UP000717515"/>
    </source>
</evidence>
<feature type="compositionally biased region" description="Polar residues" evidence="1">
    <location>
        <begin position="949"/>
        <end position="964"/>
    </location>
</feature>
<sequence>MPIALPRGDRVGQWDPRHALSSFSSPCPLYSGHLLKLGSNDRWQSRLFTFDGAVLTCVGKRPRTPPIATYDPHVSSPFVSASCHPQPYNPNTKWFLNLSSITDIRLLPSSRTYRCFPYTDTSRSLVIQTADGRTLTLRAKKDLELERCKYLQRQQYQHDPQEYQPEQPRSPQQQQQSQRHARTLHQQQQSPPPHTISKARESFLRYQLPLPRVSAFLPQGFDWALQRHDEDDEDDDDDEEEDDEDEDDDEEDNIRVFLKTSFQDSPHISGDSKMNHHPGSSNANDIKNESIARQNGSWSQERDSVPTTDLLNSSISSPGIFLNQPIVWPAAGTMAPAKAAAIDMWRRSLLSPLLMDEASSLLSDDDDSDDGSGPHHALHGGQIPEVNTAITGDLSHDFAVRDQLNNTDERGPISPQSAQGRSRWFSHKEHYTRPHLALEDCLTSSSSSASSSGDHQCGPFVPVHRQHFQASQQPYLQPSGHIEDNILPGMVHHNRHISLGGLEIVTSGLGIHPHEQPQQHNVRRIAVDEEDDVPAPEPLHTMRFQQRWQKTQLSSDDETGTNGDSLMAFANTADLNRSSFGTFPNRDSSLNLSSSNHLLSADLSASSKKVPLPPAISAATTRPPPSKQAKKGLLTGILKRPSLPDLGSAVLAAAVAGLGGAFSSETKKRTATFVTESTVVPQPQQWTASPSTPSSSQPGSTHHLPLYDPSYVFPVPHIETILPAPVLTSGHRHQRDFEDVGPLSMPNPGSTMTLELNKGPFGLPMPRLSVASPTASVSAQLSPPARPPRRHPLDIRFLRKPSLAAQSGRSAASASSDQAFESRLAPLAVAPALSWTGPLSSAKAEDPLSTHESPVVVRAMLPRPPQDIPRRRSSEPAVAFLGLGLDLGEDSFGEDITRDLELTSQQSYTSSPPPTIPFITSEFRISPFDVVPGTPVEAFYDLARDQFESPRQTANGKATETAMTESEKTEDWQPRPPSHHQEQEQQQQLNELSPDKGGSDQDPVFVPLRRSSSSTSCSKNDVLDFDEDIESVSDASARDDYFSYF</sequence>
<evidence type="ECO:0000313" key="2">
    <source>
        <dbReference type="EMBL" id="KAG9326420.1"/>
    </source>
</evidence>
<comment type="caution">
    <text evidence="2">The sequence shown here is derived from an EMBL/GenBank/DDBJ whole genome shotgun (WGS) entry which is preliminary data.</text>
</comment>
<feature type="region of interest" description="Disordered" evidence="1">
    <location>
        <begin position="226"/>
        <end position="286"/>
    </location>
</feature>
<reference evidence="2" key="1">
    <citation type="submission" date="2021-07" db="EMBL/GenBank/DDBJ databases">
        <title>Draft genome of Mortierella alpina, strain LL118, isolated from an aspen leaf litter sample.</title>
        <authorList>
            <person name="Yang S."/>
            <person name="Vinatzer B.A."/>
        </authorList>
    </citation>
    <scope>NUCLEOTIDE SEQUENCE</scope>
    <source>
        <strain evidence="2">LL118</strain>
    </source>
</reference>
<accession>A0A9P8A9L8</accession>
<feature type="region of interest" description="Disordered" evidence="1">
    <location>
        <begin position="947"/>
        <end position="1045"/>
    </location>
</feature>
<dbReference type="AlphaFoldDB" id="A0A9P8A9L8"/>
<proteinExistence type="predicted"/>
<gene>
    <name evidence="2" type="ORF">KVV02_008040</name>
</gene>
<dbReference type="EMBL" id="JAIFTL010000020">
    <property type="protein sequence ID" value="KAG9326420.1"/>
    <property type="molecule type" value="Genomic_DNA"/>
</dbReference>
<feature type="compositionally biased region" description="Basic and acidic residues" evidence="1">
    <location>
        <begin position="1036"/>
        <end position="1045"/>
    </location>
</feature>
<feature type="compositionally biased region" description="Low complexity" evidence="1">
    <location>
        <begin position="681"/>
        <end position="701"/>
    </location>
</feature>
<name>A0A9P8A9L8_MORAP</name>
<feature type="compositionally biased region" description="Polar residues" evidence="1">
    <location>
        <begin position="546"/>
        <end position="564"/>
    </location>
</feature>
<feature type="region of interest" description="Disordered" evidence="1">
    <location>
        <begin position="361"/>
        <end position="385"/>
    </location>
</feature>
<protein>
    <submittedName>
        <fullName evidence="2">Uncharacterized protein</fullName>
    </submittedName>
</protein>